<dbReference type="EMBL" id="CM042883">
    <property type="protein sequence ID" value="KAI4377817.1"/>
    <property type="molecule type" value="Genomic_DNA"/>
</dbReference>
<keyword evidence="2" id="KW-1185">Reference proteome</keyword>
<reference evidence="2" key="1">
    <citation type="journal article" date="2023" name="Front. Plant Sci.">
        <title>Chromosomal-level genome assembly of Melastoma candidum provides insights into trichome evolution.</title>
        <authorList>
            <person name="Zhong Y."/>
            <person name="Wu W."/>
            <person name="Sun C."/>
            <person name="Zou P."/>
            <person name="Liu Y."/>
            <person name="Dai S."/>
            <person name="Zhou R."/>
        </authorList>
    </citation>
    <scope>NUCLEOTIDE SEQUENCE [LARGE SCALE GENOMIC DNA]</scope>
</reference>
<accession>A0ACB9RFK4</accession>
<dbReference type="Proteomes" id="UP001057402">
    <property type="component" value="Chromosome 4"/>
</dbReference>
<organism evidence="1 2">
    <name type="scientific">Melastoma candidum</name>
    <dbReference type="NCBI Taxonomy" id="119954"/>
    <lineage>
        <taxon>Eukaryota</taxon>
        <taxon>Viridiplantae</taxon>
        <taxon>Streptophyta</taxon>
        <taxon>Embryophyta</taxon>
        <taxon>Tracheophyta</taxon>
        <taxon>Spermatophyta</taxon>
        <taxon>Magnoliopsida</taxon>
        <taxon>eudicotyledons</taxon>
        <taxon>Gunneridae</taxon>
        <taxon>Pentapetalae</taxon>
        <taxon>rosids</taxon>
        <taxon>malvids</taxon>
        <taxon>Myrtales</taxon>
        <taxon>Melastomataceae</taxon>
        <taxon>Melastomatoideae</taxon>
        <taxon>Melastomateae</taxon>
        <taxon>Melastoma</taxon>
    </lineage>
</organism>
<gene>
    <name evidence="1" type="ORF">MLD38_015391</name>
</gene>
<proteinExistence type="predicted"/>
<comment type="caution">
    <text evidence="1">The sequence shown here is derived from an EMBL/GenBank/DDBJ whole genome shotgun (WGS) entry which is preliminary data.</text>
</comment>
<sequence>MVVAEDDLISPLLPLKISAINPFGRDTLAGLRRKRLSKRLSTILITLVCATFLVWTWERNPHLTSSIPPQSQWLQVPAEIRTDSHSETGNPETAPSSATNPVVAVINGANVSQEEKGDAETSQVEKGRPEGSTANLGLTKDGTAKSSSSVTGSGERWKKETEPETADQKRASKTKVLTSTSRGNTSSSGHGCNYAVGKWVMDDKWPLYSGFGCKRWLSAMWACRLTQRTNFDFEKLRWQSSGCQMEEFGETKFLKRMRGKTLAFIGDSLGRQQFQSLMCMVTGGKDRPDVLDVRKYYGLVKPRGAVHPGGWAYRIPSTNTTVLFYWSASLCDLKPLNNSDPATKIAMHLDRPPPFLKRYVKDFDVLVLNTGHHWNRGKINGNRWVMYVGGSPNTDRRLAGMGQAKNFTIHSIVKWVDLQLPKYPRLKVFFRTLSPRHFVNGDWNTGGNCNNEFPTCLGKEVIQEEPSDRDSASAVRGTGVRLLDITGLSQVRDEGHISRFSRKGGAPKVHDCLHWCLPGVPDSWNEILFSQI</sequence>
<evidence type="ECO:0000313" key="2">
    <source>
        <dbReference type="Proteomes" id="UP001057402"/>
    </source>
</evidence>
<evidence type="ECO:0000313" key="1">
    <source>
        <dbReference type="EMBL" id="KAI4377817.1"/>
    </source>
</evidence>
<name>A0ACB9RFK4_9MYRT</name>
<protein>
    <submittedName>
        <fullName evidence="1">Uncharacterized protein</fullName>
    </submittedName>
</protein>